<reference evidence="7 8" key="1">
    <citation type="submission" date="2020-03" db="EMBL/GenBank/DDBJ databases">
        <authorList>
            <person name="Lai Q."/>
        </authorList>
    </citation>
    <scope>NUCLEOTIDE SEQUENCE [LARGE SCALE GENOMIC DNA]</scope>
    <source>
        <strain evidence="7 8">CCUG 25036</strain>
    </source>
</reference>
<proteinExistence type="predicted"/>
<dbReference type="PANTHER" id="PTHR30086:SF20">
    <property type="entry name" value="ARGININE EXPORTER PROTEIN ARGO-RELATED"/>
    <property type="match status" value="1"/>
</dbReference>
<keyword evidence="3 6" id="KW-0812">Transmembrane</keyword>
<dbReference type="RefSeq" id="WP_166947894.1">
    <property type="nucleotide sequence ID" value="NZ_JAARLZ010000004.1"/>
</dbReference>
<keyword evidence="5 6" id="KW-0472">Membrane</keyword>
<name>A0A7X5ZIC3_9GAMM</name>
<dbReference type="GO" id="GO:0005886">
    <property type="term" value="C:plasma membrane"/>
    <property type="evidence" value="ECO:0007669"/>
    <property type="project" value="UniProtKB-SubCell"/>
</dbReference>
<dbReference type="Pfam" id="PF01810">
    <property type="entry name" value="LysE"/>
    <property type="match status" value="1"/>
</dbReference>
<dbReference type="PIRSF" id="PIRSF006324">
    <property type="entry name" value="LeuE"/>
    <property type="match status" value="1"/>
</dbReference>
<feature type="transmembrane region" description="Helical" evidence="6">
    <location>
        <begin position="192"/>
        <end position="210"/>
    </location>
</feature>
<keyword evidence="2" id="KW-1003">Cell membrane</keyword>
<sequence>MFGIHDLALFVLSGLLLNIAPGPDSLLIATHSARSGWRAGSMAALGIGTGTCIHIAAAAFGMAALLAASAEAFAVVKSIGAAYLVYIGVKTLLATRGKAAAVEAAPTAPLPVARRRIFMQGFISNVFNPKVALFFLAFMPQFIDASKGHTAVAFLVLGLIFNTVGMLWCHVLALTIGFAGNRIRPSQAISRWINRTVGALFILLGLRLAVSARQ</sequence>
<evidence type="ECO:0000256" key="1">
    <source>
        <dbReference type="ARBA" id="ARBA00004651"/>
    </source>
</evidence>
<evidence type="ECO:0000256" key="3">
    <source>
        <dbReference type="ARBA" id="ARBA00022692"/>
    </source>
</evidence>
<evidence type="ECO:0000313" key="7">
    <source>
        <dbReference type="EMBL" id="NII06712.1"/>
    </source>
</evidence>
<evidence type="ECO:0000256" key="2">
    <source>
        <dbReference type="ARBA" id="ARBA00022475"/>
    </source>
</evidence>
<evidence type="ECO:0000256" key="5">
    <source>
        <dbReference type="ARBA" id="ARBA00023136"/>
    </source>
</evidence>
<protein>
    <submittedName>
        <fullName evidence="7">LysE family translocator</fullName>
    </submittedName>
</protein>
<accession>A0A7X5ZIC3</accession>
<dbReference type="GO" id="GO:0015171">
    <property type="term" value="F:amino acid transmembrane transporter activity"/>
    <property type="evidence" value="ECO:0007669"/>
    <property type="project" value="TreeGrafter"/>
</dbReference>
<evidence type="ECO:0000313" key="8">
    <source>
        <dbReference type="Proteomes" id="UP000490980"/>
    </source>
</evidence>
<keyword evidence="8" id="KW-1185">Reference proteome</keyword>
<feature type="transmembrane region" description="Helical" evidence="6">
    <location>
        <begin position="117"/>
        <end position="139"/>
    </location>
</feature>
<comment type="subcellular location">
    <subcellularLocation>
        <location evidence="1">Cell membrane</location>
        <topology evidence="1">Multi-pass membrane protein</topology>
    </subcellularLocation>
</comment>
<dbReference type="PANTHER" id="PTHR30086">
    <property type="entry name" value="ARGININE EXPORTER PROTEIN ARGO"/>
    <property type="match status" value="1"/>
</dbReference>
<evidence type="ECO:0000256" key="4">
    <source>
        <dbReference type="ARBA" id="ARBA00022989"/>
    </source>
</evidence>
<evidence type="ECO:0000256" key="6">
    <source>
        <dbReference type="SAM" id="Phobius"/>
    </source>
</evidence>
<feature type="transmembrane region" description="Helical" evidence="6">
    <location>
        <begin position="151"/>
        <end position="180"/>
    </location>
</feature>
<organism evidence="7 8">
    <name type="scientific">Luteibacter anthropi</name>
    <dbReference type="NCBI Taxonomy" id="564369"/>
    <lineage>
        <taxon>Bacteria</taxon>
        <taxon>Pseudomonadati</taxon>
        <taxon>Pseudomonadota</taxon>
        <taxon>Gammaproteobacteria</taxon>
        <taxon>Lysobacterales</taxon>
        <taxon>Rhodanobacteraceae</taxon>
        <taxon>Luteibacter</taxon>
    </lineage>
</organism>
<feature type="transmembrane region" description="Helical" evidence="6">
    <location>
        <begin position="45"/>
        <end position="68"/>
    </location>
</feature>
<keyword evidence="4 6" id="KW-1133">Transmembrane helix</keyword>
<dbReference type="Proteomes" id="UP000490980">
    <property type="component" value="Unassembled WGS sequence"/>
</dbReference>
<dbReference type="EMBL" id="JAARLZ010000004">
    <property type="protein sequence ID" value="NII06712.1"/>
    <property type="molecule type" value="Genomic_DNA"/>
</dbReference>
<dbReference type="AlphaFoldDB" id="A0A7X5ZIC3"/>
<comment type="caution">
    <text evidence="7">The sequence shown here is derived from an EMBL/GenBank/DDBJ whole genome shotgun (WGS) entry which is preliminary data.</text>
</comment>
<gene>
    <name evidence="7" type="ORF">HBF25_09975</name>
</gene>
<dbReference type="InterPro" id="IPR001123">
    <property type="entry name" value="LeuE-type"/>
</dbReference>